<keyword evidence="3" id="KW-1185">Reference proteome</keyword>
<dbReference type="Proteomes" id="UP000020681">
    <property type="component" value="Unassembled WGS sequence"/>
</dbReference>
<protein>
    <submittedName>
        <fullName evidence="2">Uncharacterized protein</fullName>
    </submittedName>
</protein>
<feature type="region of interest" description="Disordered" evidence="1">
    <location>
        <begin position="225"/>
        <end position="256"/>
    </location>
</feature>
<gene>
    <name evidence="2" type="ORF">I551_2172</name>
</gene>
<proteinExistence type="predicted"/>
<feature type="compositionally biased region" description="Polar residues" evidence="1">
    <location>
        <begin position="241"/>
        <end position="252"/>
    </location>
</feature>
<sequence length="282" mass="29740">MGAAFEGSSDDAELDRVEATYAPLAEAVRDLIDATIQTRADEEGILQARAVIEAVTQSLRREQSRPCEVSYRGDARPIPLANAVIGQCNPIAPPVVVHHDPDAADGRCWPEFVLGAAYEGPPGLVHGGAPRHLRKRTHEDPGVGPVGERLPSPLPVLGIGVGGLQGLQVDHVVRDPDAVIAQLVGGLGDLDDLRGVEEGAADVELHGTSRAQAGLMKTPSACAVTPSASDRNPRAKALTPSVRSTQASQRSGPSGVPRRYFTVMVPVNRGWVRPWLAASPSR</sequence>
<organism evidence="2 3">
    <name type="scientific">Mycobacterium ulcerans str. Harvey</name>
    <dbReference type="NCBI Taxonomy" id="1299332"/>
    <lineage>
        <taxon>Bacteria</taxon>
        <taxon>Bacillati</taxon>
        <taxon>Actinomycetota</taxon>
        <taxon>Actinomycetes</taxon>
        <taxon>Mycobacteriales</taxon>
        <taxon>Mycobacteriaceae</taxon>
        <taxon>Mycobacterium</taxon>
        <taxon>Mycobacterium ulcerans group</taxon>
    </lineage>
</organism>
<dbReference type="EMBL" id="JAOL01000090">
    <property type="protein sequence ID" value="EUA91354.1"/>
    <property type="molecule type" value="Genomic_DNA"/>
</dbReference>
<evidence type="ECO:0000313" key="2">
    <source>
        <dbReference type="EMBL" id="EUA91354.1"/>
    </source>
</evidence>
<reference evidence="2 3" key="1">
    <citation type="submission" date="2014-01" db="EMBL/GenBank/DDBJ databases">
        <authorList>
            <person name="Dobos K."/>
            <person name="Lenaerts A."/>
            <person name="Ordway D."/>
            <person name="DeGroote M.A."/>
            <person name="Parker T."/>
            <person name="Sizemore C."/>
            <person name="Tallon L.J."/>
            <person name="Sadzewicz L.K."/>
            <person name="Sengamalay N."/>
            <person name="Fraser C.M."/>
            <person name="Hine E."/>
            <person name="Shefchek K.A."/>
            <person name="Das S.P."/>
            <person name="Tettelin H."/>
        </authorList>
    </citation>
    <scope>NUCLEOTIDE SEQUENCE [LARGE SCALE GENOMIC DNA]</scope>
    <source>
        <strain evidence="2 3">Harvey</strain>
    </source>
</reference>
<dbReference type="Gene3D" id="3.10.129.10">
    <property type="entry name" value="Hotdog Thioesterase"/>
    <property type="match status" value="1"/>
</dbReference>
<accession>A0ABP3AKB3</accession>
<dbReference type="InterPro" id="IPR029069">
    <property type="entry name" value="HotDog_dom_sf"/>
</dbReference>
<name>A0ABP3AKB3_MYCUL</name>
<dbReference type="SUPFAM" id="SSF54637">
    <property type="entry name" value="Thioesterase/thiol ester dehydrase-isomerase"/>
    <property type="match status" value="1"/>
</dbReference>
<evidence type="ECO:0000256" key="1">
    <source>
        <dbReference type="SAM" id="MobiDB-lite"/>
    </source>
</evidence>
<evidence type="ECO:0000313" key="3">
    <source>
        <dbReference type="Proteomes" id="UP000020681"/>
    </source>
</evidence>
<comment type="caution">
    <text evidence="2">The sequence shown here is derived from an EMBL/GenBank/DDBJ whole genome shotgun (WGS) entry which is preliminary data.</text>
</comment>